<comment type="caution">
    <text evidence="1">The sequence shown here is derived from an EMBL/GenBank/DDBJ whole genome shotgun (WGS) entry which is preliminary data.</text>
</comment>
<keyword evidence="2" id="KW-1185">Reference proteome</keyword>
<name>A0A1Y3BIY9_EURMA</name>
<evidence type="ECO:0000313" key="2">
    <source>
        <dbReference type="Proteomes" id="UP000194236"/>
    </source>
</evidence>
<reference evidence="1 2" key="1">
    <citation type="submission" date="2017-03" db="EMBL/GenBank/DDBJ databases">
        <title>Genome Survey of Euroglyphus maynei.</title>
        <authorList>
            <person name="Arlian L.G."/>
            <person name="Morgan M.S."/>
            <person name="Rider S.D."/>
        </authorList>
    </citation>
    <scope>NUCLEOTIDE SEQUENCE [LARGE SCALE GENOMIC DNA]</scope>
    <source>
        <strain evidence="1">Arlian Lab</strain>
        <tissue evidence="1">Whole body</tissue>
    </source>
</reference>
<evidence type="ECO:0000313" key="1">
    <source>
        <dbReference type="EMBL" id="OTF80920.1"/>
    </source>
</evidence>
<organism evidence="1 2">
    <name type="scientific">Euroglyphus maynei</name>
    <name type="common">Mayne's house dust mite</name>
    <dbReference type="NCBI Taxonomy" id="6958"/>
    <lineage>
        <taxon>Eukaryota</taxon>
        <taxon>Metazoa</taxon>
        <taxon>Ecdysozoa</taxon>
        <taxon>Arthropoda</taxon>
        <taxon>Chelicerata</taxon>
        <taxon>Arachnida</taxon>
        <taxon>Acari</taxon>
        <taxon>Acariformes</taxon>
        <taxon>Sarcoptiformes</taxon>
        <taxon>Astigmata</taxon>
        <taxon>Psoroptidia</taxon>
        <taxon>Analgoidea</taxon>
        <taxon>Pyroglyphidae</taxon>
        <taxon>Pyroglyphinae</taxon>
        <taxon>Euroglyphus</taxon>
    </lineage>
</organism>
<proteinExistence type="predicted"/>
<gene>
    <name evidence="1" type="ORF">BLA29_014634</name>
</gene>
<sequence>MAISLPFPQMPIKVV</sequence>
<accession>A0A1Y3BIY9</accession>
<dbReference type="Proteomes" id="UP000194236">
    <property type="component" value="Unassembled WGS sequence"/>
</dbReference>
<dbReference type="EMBL" id="MUJZ01016057">
    <property type="protein sequence ID" value="OTF80920.1"/>
    <property type="molecule type" value="Genomic_DNA"/>
</dbReference>
<protein>
    <submittedName>
        <fullName evidence="1">Uncharacterized protein</fullName>
    </submittedName>
</protein>